<evidence type="ECO:0000313" key="1">
    <source>
        <dbReference type="EMBL" id="KAL0062399.1"/>
    </source>
</evidence>
<dbReference type="SUPFAM" id="SSF52047">
    <property type="entry name" value="RNI-like"/>
    <property type="match status" value="1"/>
</dbReference>
<sequence length="394" mass="44560">MAAWLSQCHRLQLQLQRNGDQPMSIIAKTPNPNSTSIERFLSQLCYHSPNWRDLRIELHPDTVLPWMFPISGRLQSLENLQIRLVGQHVNKDFDPFQFAPRLRSLTLSAGHQNLDQQWVPSKMKLPYNQITRFHWQDNVVDTLALPPPGYRLLIFALNTLNLLRNVKTCRLDFHAETIAQARVVQSLQSFIEGRVTLTSNHLTELELHGIEVQTGMHTILPHIKAPSLKKLTIFSSGPDHTALSTFFIHPMKLTSLTIQKVEMTVDEFSAVLTPLVSLEEISFCVAQVGGISDECLSLFLRKNPSDNGFSVIPRLERLSFLPVGEFASTYTPEALIDVLEARWRVSTEPDASDSVTTPTSRLLSIKLDKGVDDERLDQLRVEGLQVGVWGESDE</sequence>
<dbReference type="EMBL" id="JBBXMP010000106">
    <property type="protein sequence ID" value="KAL0062399.1"/>
    <property type="molecule type" value="Genomic_DNA"/>
</dbReference>
<reference evidence="1 2" key="1">
    <citation type="submission" date="2024-05" db="EMBL/GenBank/DDBJ databases">
        <title>A draft genome resource for the thread blight pathogen Marasmius tenuissimus strain MS-2.</title>
        <authorList>
            <person name="Yulfo-Soto G.E."/>
            <person name="Baruah I.K."/>
            <person name="Amoako-Attah I."/>
            <person name="Bukari Y."/>
            <person name="Meinhardt L.W."/>
            <person name="Bailey B.A."/>
            <person name="Cohen S.P."/>
        </authorList>
    </citation>
    <scope>NUCLEOTIDE SEQUENCE [LARGE SCALE GENOMIC DNA]</scope>
    <source>
        <strain evidence="1 2">MS-2</strain>
    </source>
</reference>
<protein>
    <submittedName>
        <fullName evidence="1">Uncharacterized protein</fullName>
    </submittedName>
</protein>
<dbReference type="Proteomes" id="UP001437256">
    <property type="component" value="Unassembled WGS sequence"/>
</dbReference>
<gene>
    <name evidence="1" type="ORF">AAF712_010745</name>
</gene>
<name>A0ABR2ZN37_9AGAR</name>
<keyword evidence="2" id="KW-1185">Reference proteome</keyword>
<comment type="caution">
    <text evidence="1">The sequence shown here is derived from an EMBL/GenBank/DDBJ whole genome shotgun (WGS) entry which is preliminary data.</text>
</comment>
<dbReference type="InterPro" id="IPR032675">
    <property type="entry name" value="LRR_dom_sf"/>
</dbReference>
<proteinExistence type="predicted"/>
<evidence type="ECO:0000313" key="2">
    <source>
        <dbReference type="Proteomes" id="UP001437256"/>
    </source>
</evidence>
<organism evidence="1 2">
    <name type="scientific">Marasmius tenuissimus</name>
    <dbReference type="NCBI Taxonomy" id="585030"/>
    <lineage>
        <taxon>Eukaryota</taxon>
        <taxon>Fungi</taxon>
        <taxon>Dikarya</taxon>
        <taxon>Basidiomycota</taxon>
        <taxon>Agaricomycotina</taxon>
        <taxon>Agaricomycetes</taxon>
        <taxon>Agaricomycetidae</taxon>
        <taxon>Agaricales</taxon>
        <taxon>Marasmiineae</taxon>
        <taxon>Marasmiaceae</taxon>
        <taxon>Marasmius</taxon>
    </lineage>
</organism>
<dbReference type="Gene3D" id="3.80.10.10">
    <property type="entry name" value="Ribonuclease Inhibitor"/>
    <property type="match status" value="1"/>
</dbReference>
<accession>A0ABR2ZN37</accession>